<dbReference type="EMBL" id="LQPC01000054">
    <property type="protein sequence ID" value="ORV83189.1"/>
    <property type="molecule type" value="Genomic_DNA"/>
</dbReference>
<dbReference type="Pfam" id="PF13471">
    <property type="entry name" value="Transglut_core3"/>
    <property type="match status" value="1"/>
</dbReference>
<accession>A0A1X1W9E5</accession>
<feature type="domain" description="Microcin J25-processing protein McjB C-terminal" evidence="1">
    <location>
        <begin position="152"/>
        <end position="236"/>
    </location>
</feature>
<protein>
    <submittedName>
        <fullName evidence="2">Lasso peptide biosynthesis B2 protein</fullName>
    </submittedName>
</protein>
<reference evidence="3 4" key="1">
    <citation type="submission" date="2016-01" db="EMBL/GenBank/DDBJ databases">
        <title>The new phylogeny of the genus Mycobacterium.</title>
        <authorList>
            <person name="Tarcisio F."/>
            <person name="Conor M."/>
            <person name="Antonella G."/>
            <person name="Elisabetta G."/>
            <person name="Giulia F.S."/>
            <person name="Sara T."/>
            <person name="Anna F."/>
            <person name="Clotilde B."/>
            <person name="Roberto B."/>
            <person name="Veronica D.S."/>
            <person name="Fabio R."/>
            <person name="Monica P."/>
            <person name="Olivier J."/>
            <person name="Enrico T."/>
            <person name="Nicola S."/>
        </authorList>
    </citation>
    <scope>NUCLEOTIDE SEQUENCE [LARGE SCALE GENOMIC DNA]</scope>
    <source>
        <strain evidence="3 4">DSM 45541</strain>
    </source>
</reference>
<evidence type="ECO:0000259" key="1">
    <source>
        <dbReference type="Pfam" id="PF13471"/>
    </source>
</evidence>
<comment type="caution">
    <text evidence="3">The sequence shown here is derived from an EMBL/GenBank/DDBJ whole genome shotgun (WGS) entry which is preliminary data.</text>
</comment>
<dbReference type="Proteomes" id="UP000193622">
    <property type="component" value="Unassembled WGS sequence"/>
</dbReference>
<organism evidence="3 4">
    <name type="scientific">Mycolicibacterium iranicum</name>
    <name type="common">Mycobacterium iranicum</name>
    <dbReference type="NCBI Taxonomy" id="912594"/>
    <lineage>
        <taxon>Bacteria</taxon>
        <taxon>Bacillati</taxon>
        <taxon>Actinomycetota</taxon>
        <taxon>Actinomycetes</taxon>
        <taxon>Mycobacteriales</taxon>
        <taxon>Mycobacteriaceae</taxon>
        <taxon>Mycolicibacterium</taxon>
    </lineage>
</organism>
<dbReference type="AlphaFoldDB" id="A0A1X1W9E5"/>
<reference evidence="2" key="2">
    <citation type="submission" date="2022-12" db="EMBL/GenBank/DDBJ databases">
        <title>Whole genome sequence of Mycolicibacterium iranicum strain SBH312.</title>
        <authorList>
            <person name="Jani J."/>
            <person name="Arifin Mustapha Z."/>
            <person name="Ahmed K."/>
            <person name="Kai Ling C."/>
        </authorList>
    </citation>
    <scope>NUCLEOTIDE SEQUENCE</scope>
    <source>
        <strain evidence="2">SBH312</strain>
    </source>
</reference>
<dbReference type="InterPro" id="IPR008792">
    <property type="entry name" value="PQQD"/>
</dbReference>
<dbReference type="InterPro" id="IPR053521">
    <property type="entry name" value="McjB-like"/>
</dbReference>
<dbReference type="EMBL" id="JAPQYE010000010">
    <property type="protein sequence ID" value="MCZ0730527.1"/>
    <property type="molecule type" value="Genomic_DNA"/>
</dbReference>
<evidence type="ECO:0000313" key="5">
    <source>
        <dbReference type="Proteomes" id="UP001084650"/>
    </source>
</evidence>
<gene>
    <name evidence="3" type="ORF">AWC12_26595</name>
    <name evidence="2" type="ORF">OY187_20975</name>
</gene>
<dbReference type="InterPro" id="IPR032708">
    <property type="entry name" value="McjB_C"/>
</dbReference>
<dbReference type="NCBIfam" id="NF033537">
    <property type="entry name" value="lasso_biosyn_B2"/>
    <property type="match status" value="1"/>
</dbReference>
<sequence>MVGFGSSDIGAASTLPQLFRGAHIRCVEIAERLVLLDVLAGTYDVVDEVGTQMWQQLLRDPAERDIAKMAADYGVPESVFAADLAEFAAAQRAAGRLDAAAPGTGSPAVPMPRRRPSVWRALRERVGAEQDLKASFADAYVKYTGPLADCGPPRHAVERVVRQFRKADGLYPAREAPLDCLPRSLALTRFLRMAGWPVRHVIGVALDPFEAHAWVELDGVPLDESPGSLLRYATIATA</sequence>
<evidence type="ECO:0000313" key="2">
    <source>
        <dbReference type="EMBL" id="MCZ0730527.1"/>
    </source>
</evidence>
<dbReference type="Proteomes" id="UP001084650">
    <property type="component" value="Unassembled WGS sequence"/>
</dbReference>
<keyword evidence="5" id="KW-1185">Reference proteome</keyword>
<dbReference type="Pfam" id="PF05402">
    <property type="entry name" value="PqqD"/>
    <property type="match status" value="1"/>
</dbReference>
<dbReference type="RefSeq" id="WP_024447768.1">
    <property type="nucleotide sequence ID" value="NZ_JAPQYE010000010.1"/>
</dbReference>
<name>A0A1X1W9E5_MYCIR</name>
<evidence type="ECO:0000313" key="3">
    <source>
        <dbReference type="EMBL" id="ORV83189.1"/>
    </source>
</evidence>
<evidence type="ECO:0000313" key="4">
    <source>
        <dbReference type="Proteomes" id="UP000193622"/>
    </source>
</evidence>
<proteinExistence type="predicted"/>